<dbReference type="AlphaFoldDB" id="A0A4R1LCS3"/>
<keyword evidence="4 7" id="KW-0597">Phosphoprotein</keyword>
<dbReference type="GO" id="GO:0016757">
    <property type="term" value="F:glycosyltransferase activity"/>
    <property type="evidence" value="ECO:0007669"/>
    <property type="project" value="UniProtKB-KW"/>
</dbReference>
<dbReference type="Pfam" id="PF17767">
    <property type="entry name" value="NAPRTase_N"/>
    <property type="match status" value="1"/>
</dbReference>
<evidence type="ECO:0000256" key="3">
    <source>
        <dbReference type="ARBA" id="ARBA00013236"/>
    </source>
</evidence>
<dbReference type="InterPro" id="IPR007229">
    <property type="entry name" value="Nic_PRibTrfase-Fam"/>
</dbReference>
<dbReference type="PANTHER" id="PTHR11098">
    <property type="entry name" value="NICOTINATE PHOSPHORIBOSYLTRANSFERASE"/>
    <property type="match status" value="1"/>
</dbReference>
<keyword evidence="10" id="KW-0808">Transferase</keyword>
<dbReference type="PIRSF" id="PIRSF000484">
    <property type="entry name" value="NAPRT"/>
    <property type="match status" value="1"/>
</dbReference>
<sequence>MIINLARRAHNHNWELDPITRSLLDTDFYKLLMLQFIWKHFPATSASFSLINRSTEVRLADLIDPGELREQLDNARTLRFHKSELIWLAGNTFYGRQGIFEPAFLQWLDRDFQLSEYELTTTRDGQLSLRFHGLWTATTLWEIYALSAVSELRTRAALKRLSELELDILYARAKARLWEKMDRLRGVPGLRVSDFGTRRRHSFLWQEYVVKAMSDTLGASFRGTSNTYLAYQHDLEAIGTNAHELPMALAALASTDEQRRAAQYRLLELWQQTYHGELLILLPDTFGTTQFLRGAPDWVADWTGQRADSKDPYVAGDEYITWLQQRGRDPRQKLFIASDSLDVDQILGLHAWFSGRLLNGATPADFRSAADFLDTQKWLPEPRIRFSAGWGTLLTNDFRNCNPQGDGGFNPLSLVCKLNEVDGRPAVKLSDNFNKSLGPPEEIERYRGVFGLEGIAGAPVIT</sequence>
<organism evidence="10 11">
    <name type="scientific">Acidipila rosea</name>
    <dbReference type="NCBI Taxonomy" id="768535"/>
    <lineage>
        <taxon>Bacteria</taxon>
        <taxon>Pseudomonadati</taxon>
        <taxon>Acidobacteriota</taxon>
        <taxon>Terriglobia</taxon>
        <taxon>Terriglobales</taxon>
        <taxon>Acidobacteriaceae</taxon>
        <taxon>Acidipila</taxon>
    </lineage>
</organism>
<comment type="pathway">
    <text evidence="1 7">Cofactor biosynthesis; NAD(+) biosynthesis; nicotinate D-ribonucleotide from nicotinate: step 1/1.</text>
</comment>
<dbReference type="SUPFAM" id="SSF51690">
    <property type="entry name" value="Nicotinate/Quinolinate PRTase C-terminal domain-like"/>
    <property type="match status" value="2"/>
</dbReference>
<comment type="similarity">
    <text evidence="2 7">Belongs to the NAPRTase family.</text>
</comment>
<dbReference type="SUPFAM" id="SSF54675">
    <property type="entry name" value="Nicotinate/Quinolinate PRTase N-terminal domain-like"/>
    <property type="match status" value="1"/>
</dbReference>
<evidence type="ECO:0000256" key="2">
    <source>
        <dbReference type="ARBA" id="ARBA00010897"/>
    </source>
</evidence>
<evidence type="ECO:0000256" key="6">
    <source>
        <dbReference type="ARBA" id="ARBA00022642"/>
    </source>
</evidence>
<dbReference type="NCBIfam" id="NF003704">
    <property type="entry name" value="PRK05321.1"/>
    <property type="match status" value="1"/>
</dbReference>
<comment type="PTM">
    <text evidence="7">Transiently phosphorylated on a His residue during the reaction cycle. Phosphorylation strongly increases the affinity for substrates and increases the rate of nicotinate D-ribonucleotide production. Dephosphorylation regenerates the low-affinity form of the enzyme, leading to product release.</text>
</comment>
<accession>A0A4R1LCS3</accession>
<feature type="domain" description="Nicotinate/nicotinamide phosphoribosyltransferase" evidence="8">
    <location>
        <begin position="191"/>
        <end position="450"/>
    </location>
</feature>
<evidence type="ECO:0000313" key="11">
    <source>
        <dbReference type="Proteomes" id="UP000295210"/>
    </source>
</evidence>
<feature type="modified residue" description="Phosphohistidine; by autocatalysis" evidence="7">
    <location>
        <position position="243"/>
    </location>
</feature>
<dbReference type="InterPro" id="IPR040727">
    <property type="entry name" value="NAPRTase_N"/>
</dbReference>
<dbReference type="RefSeq" id="WP_207901288.1">
    <property type="nucleotide sequence ID" value="NZ_SMGK01000001.1"/>
</dbReference>
<dbReference type="HAMAP" id="MF_00570">
    <property type="entry name" value="NAPRTase"/>
    <property type="match status" value="1"/>
</dbReference>
<dbReference type="Pfam" id="PF04095">
    <property type="entry name" value="NAPRTase"/>
    <property type="match status" value="1"/>
</dbReference>
<reference evidence="10 11" key="1">
    <citation type="submission" date="2019-03" db="EMBL/GenBank/DDBJ databases">
        <title>Genomic Encyclopedia of Type Strains, Phase IV (KMG-IV): sequencing the most valuable type-strain genomes for metagenomic binning, comparative biology and taxonomic classification.</title>
        <authorList>
            <person name="Goeker M."/>
        </authorList>
    </citation>
    <scope>NUCLEOTIDE SEQUENCE [LARGE SCALE GENOMIC DNA]</scope>
    <source>
        <strain evidence="10 11">DSM 103428</strain>
    </source>
</reference>
<evidence type="ECO:0000313" key="10">
    <source>
        <dbReference type="EMBL" id="TCK75260.1"/>
    </source>
</evidence>
<comment type="function">
    <text evidence="7">Catalyzes the synthesis of beta-nicotinate D-ribonucleotide from nicotinate and 5-phospho-D-ribose 1-phosphate at the expense of ATP.</text>
</comment>
<evidence type="ECO:0000259" key="8">
    <source>
        <dbReference type="Pfam" id="PF04095"/>
    </source>
</evidence>
<dbReference type="GO" id="GO:0005829">
    <property type="term" value="C:cytosol"/>
    <property type="evidence" value="ECO:0007669"/>
    <property type="project" value="TreeGrafter"/>
</dbReference>
<keyword evidence="11" id="KW-1185">Reference proteome</keyword>
<dbReference type="InterPro" id="IPR041525">
    <property type="entry name" value="N/Namide_PRibTrfase"/>
</dbReference>
<evidence type="ECO:0000256" key="1">
    <source>
        <dbReference type="ARBA" id="ARBA00004952"/>
    </source>
</evidence>
<protein>
    <recommendedName>
        <fullName evidence="3 7">Nicotinate phosphoribosyltransferase</fullName>
        <shortName evidence="7">NAPRTase</shortName>
        <ecNumber evidence="3 7">6.3.4.21</ecNumber>
    </recommendedName>
</protein>
<evidence type="ECO:0000256" key="5">
    <source>
        <dbReference type="ARBA" id="ARBA00022598"/>
    </source>
</evidence>
<dbReference type="EMBL" id="SMGK01000001">
    <property type="protein sequence ID" value="TCK75260.1"/>
    <property type="molecule type" value="Genomic_DNA"/>
</dbReference>
<name>A0A4R1LCS3_9BACT</name>
<evidence type="ECO:0000256" key="4">
    <source>
        <dbReference type="ARBA" id="ARBA00022553"/>
    </source>
</evidence>
<dbReference type="Gene3D" id="3.20.140.10">
    <property type="entry name" value="nicotinate phosphoribosyltransferase"/>
    <property type="match status" value="2"/>
</dbReference>
<comment type="catalytic activity">
    <reaction evidence="7">
        <text>5-phospho-alpha-D-ribose 1-diphosphate + nicotinate + ATP + H2O = nicotinate beta-D-ribonucleotide + ADP + phosphate + diphosphate</text>
        <dbReference type="Rhea" id="RHEA:36163"/>
        <dbReference type="ChEBI" id="CHEBI:15377"/>
        <dbReference type="ChEBI" id="CHEBI:30616"/>
        <dbReference type="ChEBI" id="CHEBI:32544"/>
        <dbReference type="ChEBI" id="CHEBI:33019"/>
        <dbReference type="ChEBI" id="CHEBI:43474"/>
        <dbReference type="ChEBI" id="CHEBI:57502"/>
        <dbReference type="ChEBI" id="CHEBI:58017"/>
        <dbReference type="ChEBI" id="CHEBI:456216"/>
        <dbReference type="EC" id="6.3.4.21"/>
    </reaction>
</comment>
<dbReference type="UniPathway" id="UPA00253">
    <property type="reaction ID" value="UER00457"/>
</dbReference>
<evidence type="ECO:0000256" key="7">
    <source>
        <dbReference type="HAMAP-Rule" id="MF_00570"/>
    </source>
</evidence>
<dbReference type="Proteomes" id="UP000295210">
    <property type="component" value="Unassembled WGS sequence"/>
</dbReference>
<dbReference type="EC" id="6.3.4.21" evidence="3 7"/>
<keyword evidence="6 7" id="KW-0662">Pyridine nucleotide biosynthesis</keyword>
<proteinExistence type="inferred from homology"/>
<dbReference type="PANTHER" id="PTHR11098:SF1">
    <property type="entry name" value="NICOTINATE PHOSPHORIBOSYLTRANSFERASE"/>
    <property type="match status" value="1"/>
</dbReference>
<gene>
    <name evidence="7" type="primary">pncB</name>
    <name evidence="10" type="ORF">C7378_0240</name>
</gene>
<keyword evidence="5 7" id="KW-0436">Ligase</keyword>
<dbReference type="GO" id="GO:0004516">
    <property type="term" value="F:nicotinate phosphoribosyltransferase activity"/>
    <property type="evidence" value="ECO:0007669"/>
    <property type="project" value="UniProtKB-UniRule"/>
</dbReference>
<dbReference type="InterPro" id="IPR006406">
    <property type="entry name" value="Nic_PRibTrfase"/>
</dbReference>
<dbReference type="InterPro" id="IPR036068">
    <property type="entry name" value="Nicotinate_pribotase-like_C"/>
</dbReference>
<feature type="domain" description="Nicotinate phosphoribosyltransferase N-terminal" evidence="9">
    <location>
        <begin position="24"/>
        <end position="150"/>
    </location>
</feature>
<keyword evidence="10" id="KW-0328">Glycosyltransferase</keyword>
<evidence type="ECO:0000259" key="9">
    <source>
        <dbReference type="Pfam" id="PF17767"/>
    </source>
</evidence>
<comment type="caution">
    <text evidence="10">The sequence shown here is derived from an EMBL/GenBank/DDBJ whole genome shotgun (WGS) entry which is preliminary data.</text>
</comment>
<dbReference type="GO" id="GO:0034355">
    <property type="term" value="P:NAD+ biosynthetic process via the salvage pathway"/>
    <property type="evidence" value="ECO:0007669"/>
    <property type="project" value="TreeGrafter"/>
</dbReference>